<feature type="signal peptide" evidence="10">
    <location>
        <begin position="1"/>
        <end position="20"/>
    </location>
</feature>
<sequence>MRIPLFSWLFLILIYYVSLSVHVFVVSSQCPSDQKSLLLQLKNSLKFDSTSSEKLVKWNNGSDYCYWKGVSCKDGCVSHLDLSGESISGGLDNSSALFGLQYIENLNLAYNNFKYTQIPSRFDKLTGLSYLNLSNAGFAGQIPIEISHLTSTWGSVVPSYIIFTAKIEGVELVHF</sequence>
<evidence type="ECO:0000256" key="4">
    <source>
        <dbReference type="ARBA" id="ARBA00022729"/>
    </source>
</evidence>
<keyword evidence="9" id="KW-0325">Glycoprotein</keyword>
<keyword evidence="4 10" id="KW-0732">Signal</keyword>
<accession>A0A6J5V2Q2</accession>
<dbReference type="Pfam" id="PF00560">
    <property type="entry name" value="LRR_1"/>
    <property type="match status" value="1"/>
</dbReference>
<feature type="domain" description="Leucine-rich repeat-containing N-terminal plant-type" evidence="11">
    <location>
        <begin position="32"/>
        <end position="72"/>
    </location>
</feature>
<evidence type="ECO:0000313" key="12">
    <source>
        <dbReference type="EMBL" id="CAB4283240.1"/>
    </source>
</evidence>
<keyword evidence="3" id="KW-0812">Transmembrane</keyword>
<evidence type="ECO:0000256" key="6">
    <source>
        <dbReference type="ARBA" id="ARBA00022989"/>
    </source>
</evidence>
<evidence type="ECO:0000256" key="5">
    <source>
        <dbReference type="ARBA" id="ARBA00022737"/>
    </source>
</evidence>
<evidence type="ECO:0000256" key="2">
    <source>
        <dbReference type="ARBA" id="ARBA00022614"/>
    </source>
</evidence>
<evidence type="ECO:0000256" key="8">
    <source>
        <dbReference type="ARBA" id="ARBA00023170"/>
    </source>
</evidence>
<dbReference type="AlphaFoldDB" id="A0A6J5V2Q2"/>
<reference evidence="12 13" key="1">
    <citation type="submission" date="2020-05" db="EMBL/GenBank/DDBJ databases">
        <authorList>
            <person name="Campoy J."/>
            <person name="Schneeberger K."/>
            <person name="Spophaly S."/>
        </authorList>
    </citation>
    <scope>NUCLEOTIDE SEQUENCE [LARGE SCALE GENOMIC DNA]</scope>
    <source>
        <strain evidence="12">PruArmRojPasFocal</strain>
    </source>
</reference>
<comment type="subcellular location">
    <subcellularLocation>
        <location evidence="1">Membrane</location>
        <topology evidence="1">Single-pass type I membrane protein</topology>
    </subcellularLocation>
</comment>
<protein>
    <recommendedName>
        <fullName evidence="11">Leucine-rich repeat-containing N-terminal plant-type domain-containing protein</fullName>
    </recommendedName>
</protein>
<evidence type="ECO:0000313" key="13">
    <source>
        <dbReference type="Proteomes" id="UP000507222"/>
    </source>
</evidence>
<keyword evidence="7" id="KW-0472">Membrane</keyword>
<dbReference type="Gene3D" id="3.80.10.10">
    <property type="entry name" value="Ribonuclease Inhibitor"/>
    <property type="match status" value="1"/>
</dbReference>
<dbReference type="SUPFAM" id="SSF52058">
    <property type="entry name" value="L domain-like"/>
    <property type="match status" value="1"/>
</dbReference>
<organism evidence="12 13">
    <name type="scientific">Prunus armeniaca</name>
    <name type="common">Apricot</name>
    <name type="synonym">Armeniaca vulgaris</name>
    <dbReference type="NCBI Taxonomy" id="36596"/>
    <lineage>
        <taxon>Eukaryota</taxon>
        <taxon>Viridiplantae</taxon>
        <taxon>Streptophyta</taxon>
        <taxon>Embryophyta</taxon>
        <taxon>Tracheophyta</taxon>
        <taxon>Spermatophyta</taxon>
        <taxon>Magnoliopsida</taxon>
        <taxon>eudicotyledons</taxon>
        <taxon>Gunneridae</taxon>
        <taxon>Pentapetalae</taxon>
        <taxon>rosids</taxon>
        <taxon>fabids</taxon>
        <taxon>Rosales</taxon>
        <taxon>Rosaceae</taxon>
        <taxon>Amygdaloideae</taxon>
        <taxon>Amygdaleae</taxon>
        <taxon>Prunus</taxon>
    </lineage>
</organism>
<dbReference type="PANTHER" id="PTHR48061:SF2">
    <property type="entry name" value="RECEPTOR LIKE PROTEIN 30-LIKE"/>
    <property type="match status" value="1"/>
</dbReference>
<dbReference type="GO" id="GO:0016020">
    <property type="term" value="C:membrane"/>
    <property type="evidence" value="ECO:0007669"/>
    <property type="project" value="UniProtKB-SubCell"/>
</dbReference>
<evidence type="ECO:0000259" key="11">
    <source>
        <dbReference type="Pfam" id="PF08263"/>
    </source>
</evidence>
<dbReference type="PANTHER" id="PTHR48061">
    <property type="entry name" value="LEUCINE-RICH REPEAT RECEPTOR PROTEIN KINASE EMS1-LIKE-RELATED"/>
    <property type="match status" value="1"/>
</dbReference>
<keyword evidence="2" id="KW-0433">Leucine-rich repeat</keyword>
<feature type="chain" id="PRO_5026740986" description="Leucine-rich repeat-containing N-terminal plant-type domain-containing protein" evidence="10">
    <location>
        <begin position="21"/>
        <end position="175"/>
    </location>
</feature>
<keyword evidence="5" id="KW-0677">Repeat</keyword>
<name>A0A6J5V2Q2_PRUAR</name>
<dbReference type="Pfam" id="PF08263">
    <property type="entry name" value="LRRNT_2"/>
    <property type="match status" value="1"/>
</dbReference>
<dbReference type="Proteomes" id="UP000507222">
    <property type="component" value="Unassembled WGS sequence"/>
</dbReference>
<keyword evidence="8" id="KW-0675">Receptor</keyword>
<dbReference type="InterPro" id="IPR046956">
    <property type="entry name" value="RLP23-like"/>
</dbReference>
<gene>
    <name evidence="12" type="ORF">CURHAP_LOCUS37481</name>
</gene>
<dbReference type="EMBL" id="CAEKDK010000006">
    <property type="protein sequence ID" value="CAB4283240.1"/>
    <property type="molecule type" value="Genomic_DNA"/>
</dbReference>
<evidence type="ECO:0000256" key="7">
    <source>
        <dbReference type="ARBA" id="ARBA00023136"/>
    </source>
</evidence>
<proteinExistence type="predicted"/>
<evidence type="ECO:0000256" key="1">
    <source>
        <dbReference type="ARBA" id="ARBA00004479"/>
    </source>
</evidence>
<evidence type="ECO:0000256" key="9">
    <source>
        <dbReference type="ARBA" id="ARBA00023180"/>
    </source>
</evidence>
<dbReference type="InterPro" id="IPR032675">
    <property type="entry name" value="LRR_dom_sf"/>
</dbReference>
<keyword evidence="6" id="KW-1133">Transmembrane helix</keyword>
<evidence type="ECO:0000256" key="10">
    <source>
        <dbReference type="SAM" id="SignalP"/>
    </source>
</evidence>
<evidence type="ECO:0000256" key="3">
    <source>
        <dbReference type="ARBA" id="ARBA00022692"/>
    </source>
</evidence>
<dbReference type="InterPro" id="IPR013210">
    <property type="entry name" value="LRR_N_plant-typ"/>
</dbReference>
<dbReference type="InterPro" id="IPR001611">
    <property type="entry name" value="Leu-rich_rpt"/>
</dbReference>